<gene>
    <name evidence="1" type="ORF">APT59_07380</name>
</gene>
<dbReference type="KEGG" id="por:APT59_07380"/>
<evidence type="ECO:0000313" key="1">
    <source>
        <dbReference type="EMBL" id="ALZ84043.1"/>
    </source>
</evidence>
<sequence>MGRTIRPRLYRFVPAVLSVKQYVHHVSWVALLFREKSPKVSVTMVHRIGQVLTVGDAAYLWVSLPGMAIDIISTSLLRA</sequence>
<proteinExistence type="predicted"/>
<dbReference type="AlphaFoldDB" id="A0A0U4VLT3"/>
<dbReference type="Proteomes" id="UP000064137">
    <property type="component" value="Chromosome"/>
</dbReference>
<accession>A0A0U4VLT3</accession>
<evidence type="ECO:0000313" key="2">
    <source>
        <dbReference type="Proteomes" id="UP000064137"/>
    </source>
</evidence>
<reference evidence="1 2" key="1">
    <citation type="submission" date="2016-01" db="EMBL/GenBank/DDBJ databases">
        <title>Annotation of Pseudomonas oryzihabitans USDA-ARS-USMARC-56511.</title>
        <authorList>
            <person name="Harhay G.P."/>
            <person name="Harhay D.M."/>
            <person name="Smith T.P.L."/>
            <person name="Bono J.L."/>
            <person name="Heaton M.P."/>
            <person name="Clawson M.L."/>
            <person name="Chitko-Mckown C.G."/>
            <person name="Capik S.F."/>
            <person name="DeDonder K.D."/>
            <person name="Apley M.D."/>
            <person name="Lubbers B.V."/>
            <person name="White B.J."/>
            <person name="Larson R.L."/>
        </authorList>
    </citation>
    <scope>NUCLEOTIDE SEQUENCE [LARGE SCALE GENOMIC DNA]</scope>
    <source>
        <strain evidence="1 2">USDA-ARS-USMARC-56511</strain>
    </source>
</reference>
<organism evidence="1 2">
    <name type="scientific">Pseudomonas oryzihabitans</name>
    <dbReference type="NCBI Taxonomy" id="47885"/>
    <lineage>
        <taxon>Bacteria</taxon>
        <taxon>Pseudomonadati</taxon>
        <taxon>Pseudomonadota</taxon>
        <taxon>Gammaproteobacteria</taxon>
        <taxon>Pseudomonadales</taxon>
        <taxon>Pseudomonadaceae</taxon>
        <taxon>Pseudomonas</taxon>
    </lineage>
</organism>
<dbReference type="EMBL" id="CP013987">
    <property type="protein sequence ID" value="ALZ84043.1"/>
    <property type="molecule type" value="Genomic_DNA"/>
</dbReference>
<protein>
    <submittedName>
        <fullName evidence="1">Uncharacterized protein</fullName>
    </submittedName>
</protein>
<name>A0A0U4VLT3_9PSED</name>